<name>B4EVK4_PROMH</name>
<keyword evidence="1" id="KW-0472">Membrane</keyword>
<evidence type="ECO:0000256" key="1">
    <source>
        <dbReference type="SAM" id="Phobius"/>
    </source>
</evidence>
<proteinExistence type="predicted"/>
<dbReference type="HOGENOM" id="CLU_2754663_0_0_6"/>
<accession>B4EVK4</accession>
<dbReference type="Proteomes" id="UP000008319">
    <property type="component" value="Chromosome"/>
</dbReference>
<evidence type="ECO:0000313" key="2">
    <source>
        <dbReference type="EMBL" id="CAR42158.1"/>
    </source>
</evidence>
<keyword evidence="1" id="KW-0812">Transmembrane</keyword>
<keyword evidence="1" id="KW-1133">Transmembrane helix</keyword>
<keyword evidence="3" id="KW-1185">Reference proteome</keyword>
<dbReference type="EMBL" id="AM942759">
    <property type="protein sequence ID" value="CAR42158.1"/>
    <property type="molecule type" value="Genomic_DNA"/>
</dbReference>
<reference evidence="2 3" key="1">
    <citation type="journal article" date="2008" name="J. Bacteriol.">
        <title>Complete genome sequence of uropathogenic Proteus mirabilis, a master of both adherence and motility.</title>
        <authorList>
            <person name="Pearson M.M."/>
            <person name="Sebaihia M."/>
            <person name="Churcher C."/>
            <person name="Quail M.A."/>
            <person name="Seshasayee A.S."/>
            <person name="Luscombe N.M."/>
            <person name="Abdellah Z."/>
            <person name="Arrosmith C."/>
            <person name="Atkin B."/>
            <person name="Chillingworth T."/>
            <person name="Hauser H."/>
            <person name="Jagels K."/>
            <person name="Moule S."/>
            <person name="Mungall K."/>
            <person name="Norbertczak H."/>
            <person name="Rabbinowitsch E."/>
            <person name="Walker D."/>
            <person name="Whithead S."/>
            <person name="Thomson N.R."/>
            <person name="Rather P.N."/>
            <person name="Parkhill J."/>
            <person name="Mobley H.L."/>
        </authorList>
    </citation>
    <scope>NUCLEOTIDE SEQUENCE [LARGE SCALE GENOMIC DNA]</scope>
    <source>
        <strain evidence="2 3">HI4320</strain>
    </source>
</reference>
<evidence type="ECO:0000313" key="3">
    <source>
        <dbReference type="Proteomes" id="UP000008319"/>
    </source>
</evidence>
<protein>
    <submittedName>
        <fullName evidence="2">Exported protein</fullName>
    </submittedName>
</protein>
<dbReference type="AlphaFoldDB" id="B4EVK4"/>
<gene>
    <name evidence="2" type="ordered locus">PMI0980</name>
</gene>
<dbReference type="KEGG" id="pmr:PMI0980"/>
<dbReference type="EnsemblBacteria" id="CAR42158">
    <property type="protein sequence ID" value="CAR42158"/>
    <property type="gene ID" value="PMI0980"/>
</dbReference>
<organism evidence="2 3">
    <name type="scientific">Proteus mirabilis (strain HI4320)</name>
    <dbReference type="NCBI Taxonomy" id="529507"/>
    <lineage>
        <taxon>Bacteria</taxon>
        <taxon>Pseudomonadati</taxon>
        <taxon>Pseudomonadota</taxon>
        <taxon>Gammaproteobacteria</taxon>
        <taxon>Enterobacterales</taxon>
        <taxon>Morganellaceae</taxon>
        <taxon>Proteus</taxon>
    </lineage>
</organism>
<feature type="transmembrane region" description="Helical" evidence="1">
    <location>
        <begin position="12"/>
        <end position="28"/>
    </location>
</feature>
<sequence length="79" mass="9621">MLFINRRNQVRYILLFFISLFFIVIFLLKTQGSTKNDVINQPTEIERKLNKKVERCMFHSKIKTKRLPWIMLTRKRSCS</sequence>